<dbReference type="EC" id="4.2.1.17" evidence="2"/>
<proteinExistence type="inferred from homology"/>
<gene>
    <name evidence="2" type="ORF">AS888_11705</name>
</gene>
<evidence type="ECO:0000313" key="2">
    <source>
        <dbReference type="EMBL" id="KWW22603.1"/>
    </source>
</evidence>
<dbReference type="Proteomes" id="UP000064189">
    <property type="component" value="Unassembled WGS sequence"/>
</dbReference>
<dbReference type="SUPFAM" id="SSF52096">
    <property type="entry name" value="ClpP/crotonase"/>
    <property type="match status" value="1"/>
</dbReference>
<dbReference type="GO" id="GO:0004300">
    <property type="term" value="F:enoyl-CoA hydratase activity"/>
    <property type="evidence" value="ECO:0007669"/>
    <property type="project" value="UniProtKB-EC"/>
</dbReference>
<name>A0A109N340_9BACI</name>
<dbReference type="NCBIfam" id="NF006109">
    <property type="entry name" value="PRK08260.1"/>
    <property type="match status" value="1"/>
</dbReference>
<evidence type="ECO:0000313" key="3">
    <source>
        <dbReference type="Proteomes" id="UP000064189"/>
    </source>
</evidence>
<dbReference type="Gene3D" id="3.90.226.10">
    <property type="entry name" value="2-enoyl-CoA Hydratase, Chain A, domain 1"/>
    <property type="match status" value="1"/>
</dbReference>
<comment type="caution">
    <text evidence="2">The sequence shown here is derived from an EMBL/GenBank/DDBJ whole genome shotgun (WGS) entry which is preliminary data.</text>
</comment>
<reference evidence="2 3" key="1">
    <citation type="submission" date="2015-11" db="EMBL/GenBank/DDBJ databases">
        <title>Genome Sequence of Bacillus simplex strain VanAntwerpen2.</title>
        <authorList>
            <person name="Couger M.B."/>
        </authorList>
    </citation>
    <scope>NUCLEOTIDE SEQUENCE [LARGE SCALE GENOMIC DNA]</scope>
    <source>
        <strain evidence="2 3">VanAntwerpen02</strain>
    </source>
</reference>
<comment type="similarity">
    <text evidence="1">Belongs to the enoyl-CoA hydratase/isomerase family.</text>
</comment>
<dbReference type="AlphaFoldDB" id="A0A109N340"/>
<dbReference type="InterPro" id="IPR029045">
    <property type="entry name" value="ClpP/crotonase-like_dom_sf"/>
</dbReference>
<dbReference type="InterPro" id="IPR014748">
    <property type="entry name" value="Enoyl-CoA_hydra_C"/>
</dbReference>
<dbReference type="PANTHER" id="PTHR43684">
    <property type="match status" value="1"/>
</dbReference>
<protein>
    <submittedName>
        <fullName evidence="2">Enoyl-CoA hydratase</fullName>
        <ecNumber evidence="2">4.2.1.17</ecNumber>
    </submittedName>
</protein>
<dbReference type="PANTHER" id="PTHR43684:SF4">
    <property type="entry name" value="ENOYL-COA HYDRATASE_ISOMERASE FAMILY PROTEIN (AFU_ORTHOLOGUE AFUA_1G01890)"/>
    <property type="match status" value="1"/>
</dbReference>
<sequence length="285" mass="31446">MVYSTITSEIIDHVMIVTLNRPERMNAFNEKMCAEMILAFDEADANDDVRAVIVTGSGASYCAGMDLEKGAETFMDHTPLVEYRDAGGVLALRIFELKKPIIAAINGAAVGVGITMTLPMDIRIASTEAKMGFVFARRGITMEACSGWFLPRLVGMGKASEWIYTGRMISANEAYEGRLVNKIVGPDELMAAAMEIASDIAQNTSSVSVTLSRQLMWTMLGANHPVESHKIESKMLHWTGKQADAQEGIEAFLEKRSADFKMKSSTDMPPFYPWSTDRTYESDKK</sequence>
<dbReference type="InterPro" id="IPR001753">
    <property type="entry name" value="Enoyl-CoA_hydra/iso"/>
</dbReference>
<organism evidence="2 3">
    <name type="scientific">Peribacillus simplex</name>
    <dbReference type="NCBI Taxonomy" id="1478"/>
    <lineage>
        <taxon>Bacteria</taxon>
        <taxon>Bacillati</taxon>
        <taxon>Bacillota</taxon>
        <taxon>Bacilli</taxon>
        <taxon>Bacillales</taxon>
        <taxon>Bacillaceae</taxon>
        <taxon>Peribacillus</taxon>
    </lineage>
</organism>
<dbReference type="EMBL" id="LNNH01000003">
    <property type="protein sequence ID" value="KWW22603.1"/>
    <property type="molecule type" value="Genomic_DNA"/>
</dbReference>
<dbReference type="InterPro" id="IPR051053">
    <property type="entry name" value="ECH/Chromodomain_protein"/>
</dbReference>
<dbReference type="Gene3D" id="1.10.12.10">
    <property type="entry name" value="Lyase 2-enoyl-coa Hydratase, Chain A, domain 2"/>
    <property type="match status" value="1"/>
</dbReference>
<dbReference type="Pfam" id="PF00378">
    <property type="entry name" value="ECH_1"/>
    <property type="match status" value="1"/>
</dbReference>
<accession>A0A109N340</accession>
<dbReference type="CDD" id="cd06558">
    <property type="entry name" value="crotonase-like"/>
    <property type="match status" value="1"/>
</dbReference>
<keyword evidence="2" id="KW-0456">Lyase</keyword>
<keyword evidence="3" id="KW-1185">Reference proteome</keyword>
<evidence type="ECO:0000256" key="1">
    <source>
        <dbReference type="ARBA" id="ARBA00005254"/>
    </source>
</evidence>